<organism evidence="1">
    <name type="scientific">Arundo donax</name>
    <name type="common">Giant reed</name>
    <name type="synonym">Donax arundinaceus</name>
    <dbReference type="NCBI Taxonomy" id="35708"/>
    <lineage>
        <taxon>Eukaryota</taxon>
        <taxon>Viridiplantae</taxon>
        <taxon>Streptophyta</taxon>
        <taxon>Embryophyta</taxon>
        <taxon>Tracheophyta</taxon>
        <taxon>Spermatophyta</taxon>
        <taxon>Magnoliopsida</taxon>
        <taxon>Liliopsida</taxon>
        <taxon>Poales</taxon>
        <taxon>Poaceae</taxon>
        <taxon>PACMAD clade</taxon>
        <taxon>Arundinoideae</taxon>
        <taxon>Arundineae</taxon>
        <taxon>Arundo</taxon>
    </lineage>
</organism>
<reference evidence="1" key="1">
    <citation type="submission" date="2014-09" db="EMBL/GenBank/DDBJ databases">
        <authorList>
            <person name="Magalhaes I.L.F."/>
            <person name="Oliveira U."/>
            <person name="Santos F.R."/>
            <person name="Vidigal T.H.D.A."/>
            <person name="Brescovit A.D."/>
            <person name="Santos A.J."/>
        </authorList>
    </citation>
    <scope>NUCLEOTIDE SEQUENCE</scope>
    <source>
        <tissue evidence="1">Shoot tissue taken approximately 20 cm above the soil surface</tissue>
    </source>
</reference>
<evidence type="ECO:0000313" key="1">
    <source>
        <dbReference type="EMBL" id="JAE37157.1"/>
    </source>
</evidence>
<reference evidence="1" key="2">
    <citation type="journal article" date="2015" name="Data Brief">
        <title>Shoot transcriptome of the giant reed, Arundo donax.</title>
        <authorList>
            <person name="Barrero R.A."/>
            <person name="Guerrero F.D."/>
            <person name="Moolhuijzen P."/>
            <person name="Goolsby J.A."/>
            <person name="Tidwell J."/>
            <person name="Bellgard S.E."/>
            <person name="Bellgard M.I."/>
        </authorList>
    </citation>
    <scope>NUCLEOTIDE SEQUENCE</scope>
    <source>
        <tissue evidence="1">Shoot tissue taken approximately 20 cm above the soil surface</tissue>
    </source>
</reference>
<name>A0A0A9HKA7_ARUDO</name>
<sequence length="42" mass="4859">MSLLHGLFTLKDVGCFNVYIFSRLDNSLSSFSDNCRFFCRCT</sequence>
<dbReference type="EMBL" id="GBRH01160739">
    <property type="protein sequence ID" value="JAE37157.1"/>
    <property type="molecule type" value="Transcribed_RNA"/>
</dbReference>
<protein>
    <submittedName>
        <fullName evidence="1">Uncharacterized protein</fullName>
    </submittedName>
</protein>
<proteinExistence type="predicted"/>
<accession>A0A0A9HKA7</accession>
<dbReference type="AlphaFoldDB" id="A0A0A9HKA7"/>